<comment type="caution">
    <text evidence="1">The sequence shown here is derived from an EMBL/GenBank/DDBJ whole genome shotgun (WGS) entry which is preliminary data.</text>
</comment>
<dbReference type="EMBL" id="CAMPGE010018194">
    <property type="protein sequence ID" value="CAI2376633.1"/>
    <property type="molecule type" value="Genomic_DNA"/>
</dbReference>
<proteinExistence type="predicted"/>
<dbReference type="AlphaFoldDB" id="A0AAD1XPE7"/>
<dbReference type="Proteomes" id="UP001295684">
    <property type="component" value="Unassembled WGS sequence"/>
</dbReference>
<sequence length="201" mass="23868">MSLPDLSPNIIRKIKQKVHRKKEPLNELSLPFVGKKKKVVMNGMVKWCIRDIKKQIKAEKLKIEKMGELEIFLDDEEFKSEYENRIEEIMGGKAKKKQLKGFTSRRSMPDLHQMKRTKEIEDELGITNVLNRINKLMVVPDKFEQVTLSRDDPNYVKSFKSFSKALYDKTIGNFHSYQYTNYKMNREFSKVKKLYKKIDKL</sequence>
<accession>A0AAD1XPE7</accession>
<protein>
    <submittedName>
        <fullName evidence="1">Uncharacterized protein</fullName>
    </submittedName>
</protein>
<gene>
    <name evidence="1" type="ORF">ECRASSUSDP1_LOCUS18003</name>
</gene>
<name>A0AAD1XPE7_EUPCR</name>
<keyword evidence="2" id="KW-1185">Reference proteome</keyword>
<reference evidence="1" key="1">
    <citation type="submission" date="2023-07" db="EMBL/GenBank/DDBJ databases">
        <authorList>
            <consortium name="AG Swart"/>
            <person name="Singh M."/>
            <person name="Singh A."/>
            <person name="Seah K."/>
            <person name="Emmerich C."/>
        </authorList>
    </citation>
    <scope>NUCLEOTIDE SEQUENCE</scope>
    <source>
        <strain evidence="1">DP1</strain>
    </source>
</reference>
<organism evidence="1 2">
    <name type="scientific">Euplotes crassus</name>
    <dbReference type="NCBI Taxonomy" id="5936"/>
    <lineage>
        <taxon>Eukaryota</taxon>
        <taxon>Sar</taxon>
        <taxon>Alveolata</taxon>
        <taxon>Ciliophora</taxon>
        <taxon>Intramacronucleata</taxon>
        <taxon>Spirotrichea</taxon>
        <taxon>Hypotrichia</taxon>
        <taxon>Euplotida</taxon>
        <taxon>Euplotidae</taxon>
        <taxon>Moneuplotes</taxon>
    </lineage>
</organism>
<evidence type="ECO:0000313" key="2">
    <source>
        <dbReference type="Proteomes" id="UP001295684"/>
    </source>
</evidence>
<evidence type="ECO:0000313" key="1">
    <source>
        <dbReference type="EMBL" id="CAI2376633.1"/>
    </source>
</evidence>